<sequence>MKQLITVVVLFLMSINSYGQIERDKALHFLGGNLFGLAGAGIAKNASDGDRVWTFVGAVAGSTLIGIAKEAVDAGQRTNGWDNDDLAATILGGITVGVAIEIFSKKRNKKIRGNYANKDLKIDDLRGAIKYESSFTTNEKLPSLSSFGLSTTFLRSGFVQLKEQ</sequence>
<accession>A0A2Z4LV87</accession>
<keyword evidence="3" id="KW-1185">Reference proteome</keyword>
<keyword evidence="1" id="KW-1133">Transmembrane helix</keyword>
<feature type="transmembrane region" description="Helical" evidence="1">
    <location>
        <begin position="86"/>
        <end position="103"/>
    </location>
</feature>
<evidence type="ECO:0000313" key="2">
    <source>
        <dbReference type="EMBL" id="AWX45620.1"/>
    </source>
</evidence>
<keyword evidence="1" id="KW-0472">Membrane</keyword>
<organism evidence="2 3">
    <name type="scientific">Flagellimonas maritima</name>
    <dbReference type="NCBI Taxonomy" id="1383885"/>
    <lineage>
        <taxon>Bacteria</taxon>
        <taxon>Pseudomonadati</taxon>
        <taxon>Bacteroidota</taxon>
        <taxon>Flavobacteriia</taxon>
        <taxon>Flavobacteriales</taxon>
        <taxon>Flavobacteriaceae</taxon>
        <taxon>Flagellimonas</taxon>
    </lineage>
</organism>
<keyword evidence="1" id="KW-0812">Transmembrane</keyword>
<dbReference type="RefSeq" id="WP_206170475.1">
    <property type="nucleotide sequence ID" value="NZ_CP030104.1"/>
</dbReference>
<dbReference type="EMBL" id="CP030104">
    <property type="protein sequence ID" value="AWX45620.1"/>
    <property type="molecule type" value="Genomic_DNA"/>
</dbReference>
<name>A0A2Z4LV87_9FLAO</name>
<dbReference type="Proteomes" id="UP000248536">
    <property type="component" value="Chromosome"/>
</dbReference>
<dbReference type="AlphaFoldDB" id="A0A2Z4LV87"/>
<evidence type="ECO:0000256" key="1">
    <source>
        <dbReference type="SAM" id="Phobius"/>
    </source>
</evidence>
<proteinExistence type="predicted"/>
<gene>
    <name evidence="2" type="ORF">HME9304_02647</name>
</gene>
<dbReference type="KEGG" id="spon:HME9304_02647"/>
<reference evidence="2 3" key="1">
    <citation type="submission" date="2018-06" db="EMBL/GenBank/DDBJ databases">
        <title>Spongiibacterium sp. HME9304 Genome sequencing and assembly.</title>
        <authorList>
            <person name="Kang H."/>
            <person name="Kim H."/>
            <person name="Joh K."/>
        </authorList>
    </citation>
    <scope>NUCLEOTIDE SEQUENCE [LARGE SCALE GENOMIC DNA]</scope>
    <source>
        <strain evidence="2 3">HME9304</strain>
    </source>
</reference>
<protein>
    <submittedName>
        <fullName evidence="2">Uncharacterized protein</fullName>
    </submittedName>
</protein>
<evidence type="ECO:0000313" key="3">
    <source>
        <dbReference type="Proteomes" id="UP000248536"/>
    </source>
</evidence>